<keyword evidence="5" id="KW-1185">Reference proteome</keyword>
<feature type="region of interest" description="Disordered" evidence="1">
    <location>
        <begin position="159"/>
        <end position="185"/>
    </location>
</feature>
<evidence type="ECO:0000313" key="5">
    <source>
        <dbReference type="Proteomes" id="UP000095210"/>
    </source>
</evidence>
<dbReference type="GO" id="GO:0044550">
    <property type="term" value="P:secondary metabolite biosynthetic process"/>
    <property type="evidence" value="ECO:0007669"/>
    <property type="project" value="TreeGrafter"/>
</dbReference>
<reference evidence="5" key="1">
    <citation type="submission" date="2016-03" db="EMBL/GenBank/DDBJ databases">
        <title>Complete genome sequence of the type strain Actinoalloteichus hymeniacidonis DSM 45092.</title>
        <authorList>
            <person name="Schaffert L."/>
            <person name="Albersmeier A."/>
            <person name="Winkler A."/>
            <person name="Kalinowski J."/>
            <person name="Zotchev S."/>
            <person name="Ruckert C."/>
        </authorList>
    </citation>
    <scope>NUCLEOTIDE SEQUENCE [LARGE SCALE GENOMIC DNA]</scope>
    <source>
        <strain evidence="5">HPA177(T) (DSM 45092(T))</strain>
    </source>
</reference>
<feature type="domain" description="AMP-dependent synthetase/ligase" evidence="2">
    <location>
        <begin position="39"/>
        <end position="401"/>
    </location>
</feature>
<sequence length="543" mass="57973">MASAAKRDDARLFLDGPIPATWNATARPFNAATIPDLLDDAARRHPDAPALLGADGSGIDHGELRTRTLRLARHLLGRGVRRGDLVGVLCQRTPDAVIAMIAVMRAGAAYVPLDPGWPTQRTVDLAARLDLCTIVTDAGTLHAAGATGRPLVVLGASPATPLPEQTSTQSDVDECGTKPPQGPTPDDIAYTIFTSGSTGIPKGVQVPHRAVANIVDFVNREFEVGSADRSLASASFCFDLSVYDLFGLLAAGGSVRVASDEEAAEPDLLADVLVDEPITTWNAAPAAMLQLVPFLQALPRRGRSDLRLILMGGDWIPLTLPGELRAEFPAVRLVSFGGATELTVWSTAFEIGDIDPDWASIPYGTPVQNTRCHVLDERLRPCPIGVPGDLHVAGAQLAIGYARDPLASATRFVPDPFSVDPGERMYRTGDRARWLPTGVLEFLGRADNQVKVHGYRIELGEVQAALGQVPGVRATAVTAPETSTGRELVAHYVADDIDPATPRQVREALTARLPEYMVPRRIVQLDELPVGPTGKVDRAALHH</sequence>
<accession>A0AAC9HQZ1</accession>
<dbReference type="AlphaFoldDB" id="A0AAC9HQZ1"/>
<feature type="domain" description="AMP-binding enzyme C-terminal" evidence="3">
    <location>
        <begin position="461"/>
        <end position="535"/>
    </location>
</feature>
<dbReference type="KEGG" id="ahm:TL08_14870"/>
<organism evidence="4 5">
    <name type="scientific">Actinoalloteichus hymeniacidonis</name>
    <dbReference type="NCBI Taxonomy" id="340345"/>
    <lineage>
        <taxon>Bacteria</taxon>
        <taxon>Bacillati</taxon>
        <taxon>Actinomycetota</taxon>
        <taxon>Actinomycetes</taxon>
        <taxon>Pseudonocardiales</taxon>
        <taxon>Pseudonocardiaceae</taxon>
        <taxon>Actinoalloteichus</taxon>
    </lineage>
</organism>
<dbReference type="Pfam" id="PF13193">
    <property type="entry name" value="AMP-binding_C"/>
    <property type="match status" value="1"/>
</dbReference>
<dbReference type="SUPFAM" id="SSF56801">
    <property type="entry name" value="Acetyl-CoA synthetase-like"/>
    <property type="match status" value="1"/>
</dbReference>
<dbReference type="GO" id="GO:0031177">
    <property type="term" value="F:phosphopantetheine binding"/>
    <property type="evidence" value="ECO:0007669"/>
    <property type="project" value="TreeGrafter"/>
</dbReference>
<name>A0AAC9HQZ1_9PSEU</name>
<dbReference type="RefSeq" id="WP_172803795.1">
    <property type="nucleotide sequence ID" value="NZ_CP014859.1"/>
</dbReference>
<gene>
    <name evidence="4" type="ORF">TL08_14870</name>
</gene>
<evidence type="ECO:0000256" key="1">
    <source>
        <dbReference type="SAM" id="MobiDB-lite"/>
    </source>
</evidence>
<dbReference type="PANTHER" id="PTHR45527">
    <property type="entry name" value="NONRIBOSOMAL PEPTIDE SYNTHETASE"/>
    <property type="match status" value="1"/>
</dbReference>
<dbReference type="Gene3D" id="3.40.50.980">
    <property type="match status" value="2"/>
</dbReference>
<dbReference type="GO" id="GO:0005737">
    <property type="term" value="C:cytoplasm"/>
    <property type="evidence" value="ECO:0007669"/>
    <property type="project" value="TreeGrafter"/>
</dbReference>
<dbReference type="Proteomes" id="UP000095210">
    <property type="component" value="Chromosome"/>
</dbReference>
<evidence type="ECO:0000313" key="4">
    <source>
        <dbReference type="EMBL" id="AOS63783.1"/>
    </source>
</evidence>
<evidence type="ECO:0000259" key="3">
    <source>
        <dbReference type="Pfam" id="PF13193"/>
    </source>
</evidence>
<dbReference type="InterPro" id="IPR010071">
    <property type="entry name" value="AA_adenyl_dom"/>
</dbReference>
<dbReference type="InterPro" id="IPR025110">
    <property type="entry name" value="AMP-bd_C"/>
</dbReference>
<dbReference type="InterPro" id="IPR000873">
    <property type="entry name" value="AMP-dep_synth/lig_dom"/>
</dbReference>
<protein>
    <submittedName>
        <fullName evidence="4">Amino acid adenylation enzyme/thioester reductase family protein</fullName>
    </submittedName>
</protein>
<evidence type="ECO:0000259" key="2">
    <source>
        <dbReference type="Pfam" id="PF00501"/>
    </source>
</evidence>
<dbReference type="PANTHER" id="PTHR45527:SF1">
    <property type="entry name" value="FATTY ACID SYNTHASE"/>
    <property type="match status" value="1"/>
</dbReference>
<dbReference type="GO" id="GO:0043041">
    <property type="term" value="P:amino acid activation for nonribosomal peptide biosynthetic process"/>
    <property type="evidence" value="ECO:0007669"/>
    <property type="project" value="TreeGrafter"/>
</dbReference>
<dbReference type="InterPro" id="IPR045851">
    <property type="entry name" value="AMP-bd_C_sf"/>
</dbReference>
<dbReference type="EMBL" id="CP014859">
    <property type="protein sequence ID" value="AOS63783.1"/>
    <property type="molecule type" value="Genomic_DNA"/>
</dbReference>
<proteinExistence type="predicted"/>
<dbReference type="Gene3D" id="3.30.300.30">
    <property type="match status" value="1"/>
</dbReference>
<dbReference type="NCBIfam" id="TIGR01733">
    <property type="entry name" value="AA-adenyl-dom"/>
    <property type="match status" value="1"/>
</dbReference>
<dbReference type="Pfam" id="PF00501">
    <property type="entry name" value="AMP-binding"/>
    <property type="match status" value="1"/>
</dbReference>
<dbReference type="Gene3D" id="2.30.38.10">
    <property type="entry name" value="Luciferase, Domain 3"/>
    <property type="match status" value="1"/>
</dbReference>